<dbReference type="Pfam" id="PF07859">
    <property type="entry name" value="Abhydrolase_3"/>
    <property type="match status" value="1"/>
</dbReference>
<keyword evidence="4" id="KW-1185">Reference proteome</keyword>
<dbReference type="EMBL" id="JALKFT010000057">
    <property type="protein sequence ID" value="MCK9878986.1"/>
    <property type="molecule type" value="Genomic_DNA"/>
</dbReference>
<protein>
    <submittedName>
        <fullName evidence="3">Alpha/beta hydrolase</fullName>
    </submittedName>
</protein>
<accession>A0ABT0K5A8</accession>
<comment type="caution">
    <text evidence="3">The sequence shown here is derived from an EMBL/GenBank/DDBJ whole genome shotgun (WGS) entry which is preliminary data.</text>
</comment>
<evidence type="ECO:0000313" key="4">
    <source>
        <dbReference type="Proteomes" id="UP001201873"/>
    </source>
</evidence>
<name>A0ABT0K5A8_9ACTN</name>
<gene>
    <name evidence="3" type="ORF">MXD59_25045</name>
</gene>
<dbReference type="PANTHER" id="PTHR48081">
    <property type="entry name" value="AB HYDROLASE SUPERFAMILY PROTEIN C4A8.06C"/>
    <property type="match status" value="1"/>
</dbReference>
<dbReference type="GO" id="GO:0016787">
    <property type="term" value="F:hydrolase activity"/>
    <property type="evidence" value="ECO:0007669"/>
    <property type="project" value="UniProtKB-KW"/>
</dbReference>
<feature type="domain" description="Alpha/beta hydrolase fold-3" evidence="2">
    <location>
        <begin position="47"/>
        <end position="269"/>
    </location>
</feature>
<sequence>MAERSRRGGTRTVDRDVEIRDVDVPVGDVRIRARLYGPTTAPSTTALLWMHGGGFSGGSIDMPEGDAVSRAFARGGVTVLSVDYRRVPPLSRARRWRGAAAVRFPTPVLDCLAAWHRLVAEAESLGLAADRVFVGGASAGANLAVMSTLRAATEGLVAPAGLLLAYPLLHPVLPARPLAANRGLRTRVLSRVAQRSVRMMAANFVGAANIARAAEAFARPTDLDGFPPTLVITGEHDPLRPSGEAFADDLRTRGVEVDCQTEPDVHHGHLNHPATAPFDHTMSAFGAWLAAHAG</sequence>
<proteinExistence type="predicted"/>
<dbReference type="RefSeq" id="WP_248827040.1">
    <property type="nucleotide sequence ID" value="NZ_JALKFT010000057.1"/>
</dbReference>
<dbReference type="InterPro" id="IPR013094">
    <property type="entry name" value="AB_hydrolase_3"/>
</dbReference>
<evidence type="ECO:0000256" key="1">
    <source>
        <dbReference type="ARBA" id="ARBA00022801"/>
    </source>
</evidence>
<reference evidence="3 4" key="1">
    <citation type="submission" date="2022-04" db="EMBL/GenBank/DDBJ databases">
        <title>Genome diversity in the genus Frankia.</title>
        <authorList>
            <person name="Carlos-Shanley C."/>
            <person name="Hahn D."/>
        </authorList>
    </citation>
    <scope>NUCLEOTIDE SEQUENCE [LARGE SCALE GENOMIC DNA]</scope>
    <source>
        <strain evidence="3 4">Ag45/Mut15</strain>
    </source>
</reference>
<organism evidence="3 4">
    <name type="scientific">Frankia umida</name>
    <dbReference type="NCBI Taxonomy" id="573489"/>
    <lineage>
        <taxon>Bacteria</taxon>
        <taxon>Bacillati</taxon>
        <taxon>Actinomycetota</taxon>
        <taxon>Actinomycetes</taxon>
        <taxon>Frankiales</taxon>
        <taxon>Frankiaceae</taxon>
        <taxon>Frankia</taxon>
    </lineage>
</organism>
<evidence type="ECO:0000259" key="2">
    <source>
        <dbReference type="Pfam" id="PF07859"/>
    </source>
</evidence>
<dbReference type="InterPro" id="IPR050300">
    <property type="entry name" value="GDXG_lipolytic_enzyme"/>
</dbReference>
<dbReference type="Proteomes" id="UP001201873">
    <property type="component" value="Unassembled WGS sequence"/>
</dbReference>
<evidence type="ECO:0000313" key="3">
    <source>
        <dbReference type="EMBL" id="MCK9878986.1"/>
    </source>
</evidence>
<keyword evidence="1 3" id="KW-0378">Hydrolase</keyword>
<dbReference type="Gene3D" id="3.40.50.1820">
    <property type="entry name" value="alpha/beta hydrolase"/>
    <property type="match status" value="1"/>
</dbReference>
<dbReference type="SUPFAM" id="SSF53474">
    <property type="entry name" value="alpha/beta-Hydrolases"/>
    <property type="match status" value="1"/>
</dbReference>
<dbReference type="InterPro" id="IPR029058">
    <property type="entry name" value="AB_hydrolase_fold"/>
</dbReference>